<dbReference type="KEGG" id="srq:SR187_5965"/>
<gene>
    <name evidence="1" type="ORF">SR187_5965</name>
</gene>
<evidence type="ECO:0000313" key="2">
    <source>
        <dbReference type="Proteomes" id="UP000269331"/>
    </source>
</evidence>
<accession>A0A2Z5U420</accession>
<sequence>MKIKQVLASLFLVIGMMSLLGGCSMTKETLTKEQQDNVVRGIVKNYNIETVKFTKFSKDLNTGSYHLLFTINDNEKYKTGITVSEISEFDERLDNIGLSPIDDFESLRRATPLNSTEDIYKKVDVIYLGE</sequence>
<dbReference type="EMBL" id="AP018400">
    <property type="protein sequence ID" value="BBA92798.1"/>
    <property type="molecule type" value="Genomic_DNA"/>
</dbReference>
<organism evidence="1 2">
    <name type="scientific">Streptococcus ruminantium</name>
    <dbReference type="NCBI Taxonomy" id="1917441"/>
    <lineage>
        <taxon>Bacteria</taxon>
        <taxon>Bacillati</taxon>
        <taxon>Bacillota</taxon>
        <taxon>Bacilli</taxon>
        <taxon>Lactobacillales</taxon>
        <taxon>Streptococcaceae</taxon>
        <taxon>Streptococcus</taxon>
    </lineage>
</organism>
<dbReference type="Proteomes" id="UP000269331">
    <property type="component" value="Chromosome"/>
</dbReference>
<reference evidence="1 2" key="1">
    <citation type="journal article" date="2018" name="Genome Biol. Evol.">
        <title>Complete Genome Sequence of Streptococcus ruminantium sp. nov. GUT-187T (=DSM 104980T =JCM 31869T), the Type Strain of S. ruminantium, and Comparison with Genome Sequences of Streptococcus suis Strains.</title>
        <authorList>
            <person name="Tohya M."/>
            <person name="Sekizaki T."/>
            <person name="Miyoshi-Akiyama T."/>
        </authorList>
    </citation>
    <scope>NUCLEOTIDE SEQUENCE [LARGE SCALE GENOMIC DNA]</scope>
    <source>
        <strain evidence="1 2">GUT187T</strain>
    </source>
</reference>
<evidence type="ECO:0000313" key="1">
    <source>
        <dbReference type="EMBL" id="BBA92798.1"/>
    </source>
</evidence>
<protein>
    <submittedName>
        <fullName evidence="1">Uncharacterized protein</fullName>
    </submittedName>
</protein>
<dbReference type="OrthoDB" id="2226109at2"/>
<dbReference type="RefSeq" id="WP_120171816.1">
    <property type="nucleotide sequence ID" value="NZ_AP018400.1"/>
</dbReference>
<dbReference type="PROSITE" id="PS51257">
    <property type="entry name" value="PROKAR_LIPOPROTEIN"/>
    <property type="match status" value="1"/>
</dbReference>
<dbReference type="AlphaFoldDB" id="A0A2Z5U420"/>
<name>A0A2Z5U420_9STRE</name>
<proteinExistence type="predicted"/>
<dbReference type="GeneID" id="52229734"/>